<name>A0ABZ1G379_9ACTN</name>
<sequence length="213" mass="22542">MGTCLLCETHDSAGGYLCLGCTRATVVRLECLPDLYAGLQQFLAPSAAVAQGRSGTGGPAPLPVREETLDLRGPGGMVGVVEDHLSAVRQERGMGQLLPVGSVEARLKSAVSELLANMPWIAVSWPEAGTFAGEIRELTRSARSVIAPHDPVERGIRLGKCPAVDESGTICGAILTYRRGEQVVTCPWCTCSFPPATWAGLKEFIDHDARNAA</sequence>
<dbReference type="EMBL" id="CP109114">
    <property type="protein sequence ID" value="WSC14336.1"/>
    <property type="molecule type" value="Genomic_DNA"/>
</dbReference>
<dbReference type="Proteomes" id="UP001330827">
    <property type="component" value="Chromosome"/>
</dbReference>
<evidence type="ECO:0000313" key="1">
    <source>
        <dbReference type="EMBL" id="WSC14336.1"/>
    </source>
</evidence>
<keyword evidence="2" id="KW-1185">Reference proteome</keyword>
<gene>
    <name evidence="1" type="ORF">OIE64_16800</name>
</gene>
<accession>A0ABZ1G379</accession>
<organism evidence="1 2">
    <name type="scientific">Streptomyces brevispora</name>
    <dbReference type="NCBI Taxonomy" id="887462"/>
    <lineage>
        <taxon>Bacteria</taxon>
        <taxon>Bacillati</taxon>
        <taxon>Actinomycetota</taxon>
        <taxon>Actinomycetes</taxon>
        <taxon>Kitasatosporales</taxon>
        <taxon>Streptomycetaceae</taxon>
        <taxon>Streptomyces</taxon>
    </lineage>
</organism>
<protein>
    <submittedName>
        <fullName evidence="1">Uncharacterized protein</fullName>
    </submittedName>
</protein>
<evidence type="ECO:0000313" key="2">
    <source>
        <dbReference type="Proteomes" id="UP001330827"/>
    </source>
</evidence>
<reference evidence="1 2" key="1">
    <citation type="submission" date="2022-10" db="EMBL/GenBank/DDBJ databases">
        <title>The complete genomes of actinobacterial strains from the NBC collection.</title>
        <authorList>
            <person name="Joergensen T.S."/>
            <person name="Alvarez Arevalo M."/>
            <person name="Sterndorff E.B."/>
            <person name="Faurdal D."/>
            <person name="Vuksanovic O."/>
            <person name="Mourched A.-S."/>
            <person name="Charusanti P."/>
            <person name="Shaw S."/>
            <person name="Blin K."/>
            <person name="Weber T."/>
        </authorList>
    </citation>
    <scope>NUCLEOTIDE SEQUENCE [LARGE SCALE GENOMIC DNA]</scope>
    <source>
        <strain evidence="1 2">NBC 01769</strain>
    </source>
</reference>
<proteinExistence type="predicted"/>
<dbReference type="RefSeq" id="WP_326592801.1">
    <property type="nucleotide sequence ID" value="NZ_CP109114.1"/>
</dbReference>